<evidence type="ECO:0000259" key="7">
    <source>
        <dbReference type="PROSITE" id="PS50850"/>
    </source>
</evidence>
<evidence type="ECO:0000256" key="3">
    <source>
        <dbReference type="ARBA" id="ARBA00022989"/>
    </source>
</evidence>
<evidence type="ECO:0000256" key="5">
    <source>
        <dbReference type="SAM" id="MobiDB-lite"/>
    </source>
</evidence>
<dbReference type="GO" id="GO:0022857">
    <property type="term" value="F:transmembrane transporter activity"/>
    <property type="evidence" value="ECO:0007669"/>
    <property type="project" value="InterPro"/>
</dbReference>
<organism evidence="8 9">
    <name type="scientific">Colletotrichum sublineola</name>
    <name type="common">Sorghum anthracnose fungus</name>
    <dbReference type="NCBI Taxonomy" id="1173701"/>
    <lineage>
        <taxon>Eukaryota</taxon>
        <taxon>Fungi</taxon>
        <taxon>Dikarya</taxon>
        <taxon>Ascomycota</taxon>
        <taxon>Pezizomycotina</taxon>
        <taxon>Sordariomycetes</taxon>
        <taxon>Hypocreomycetidae</taxon>
        <taxon>Glomerellales</taxon>
        <taxon>Glomerellaceae</taxon>
        <taxon>Colletotrichum</taxon>
        <taxon>Colletotrichum graminicola species complex</taxon>
    </lineage>
</organism>
<dbReference type="AlphaFoldDB" id="A0A066X4Y2"/>
<feature type="transmembrane region" description="Helical" evidence="6">
    <location>
        <begin position="286"/>
        <end position="312"/>
    </location>
</feature>
<accession>A0A066X4Y2</accession>
<feature type="transmembrane region" description="Helical" evidence="6">
    <location>
        <begin position="229"/>
        <end position="252"/>
    </location>
</feature>
<dbReference type="EMBL" id="JMSE01001304">
    <property type="protein sequence ID" value="KDN62714.1"/>
    <property type="molecule type" value="Genomic_DNA"/>
</dbReference>
<name>A0A066X4Y2_COLSU</name>
<feature type="compositionally biased region" description="Basic and acidic residues" evidence="5">
    <location>
        <begin position="535"/>
        <end position="548"/>
    </location>
</feature>
<dbReference type="PROSITE" id="PS50850">
    <property type="entry name" value="MFS"/>
    <property type="match status" value="1"/>
</dbReference>
<feature type="transmembrane region" description="Helical" evidence="6">
    <location>
        <begin position="101"/>
        <end position="122"/>
    </location>
</feature>
<dbReference type="InterPro" id="IPR020846">
    <property type="entry name" value="MFS_dom"/>
</dbReference>
<dbReference type="PANTHER" id="PTHR23501">
    <property type="entry name" value="MAJOR FACILITATOR SUPERFAMILY"/>
    <property type="match status" value="1"/>
</dbReference>
<reference evidence="9" key="1">
    <citation type="journal article" date="2014" name="Genome Announc.">
        <title>Draft genome sequence of Colletotrichum sublineola, a destructive pathogen of cultivated sorghum.</title>
        <authorList>
            <person name="Baroncelli R."/>
            <person name="Sanz-Martin J.M."/>
            <person name="Rech G.E."/>
            <person name="Sukno S.A."/>
            <person name="Thon M.R."/>
        </authorList>
    </citation>
    <scope>NUCLEOTIDE SEQUENCE [LARGE SCALE GENOMIC DNA]</scope>
    <source>
        <strain evidence="9">TX430BB</strain>
    </source>
</reference>
<feature type="domain" description="Major facilitator superfamily (MFS) profile" evidence="7">
    <location>
        <begin position="34"/>
        <end position="524"/>
    </location>
</feature>
<evidence type="ECO:0000256" key="6">
    <source>
        <dbReference type="SAM" id="Phobius"/>
    </source>
</evidence>
<dbReference type="Gene3D" id="1.20.1720.10">
    <property type="entry name" value="Multidrug resistance protein D"/>
    <property type="match status" value="1"/>
</dbReference>
<comment type="caution">
    <text evidence="8">The sequence shown here is derived from an EMBL/GenBank/DDBJ whole genome shotgun (WGS) entry which is preliminary data.</text>
</comment>
<dbReference type="PANTHER" id="PTHR23501:SF94">
    <property type="entry name" value="MAJOR FACILITATOR SUPERFAMILY (MFS) PROFILE DOMAIN-CONTAINING PROTEIN"/>
    <property type="match status" value="1"/>
</dbReference>
<feature type="transmembrane region" description="Helical" evidence="6">
    <location>
        <begin position="32"/>
        <end position="59"/>
    </location>
</feature>
<dbReference type="InterPro" id="IPR011701">
    <property type="entry name" value="MFS"/>
</dbReference>
<feature type="transmembrane region" description="Helical" evidence="6">
    <location>
        <begin position="360"/>
        <end position="379"/>
    </location>
</feature>
<keyword evidence="9" id="KW-1185">Reference proteome</keyword>
<dbReference type="OrthoDB" id="2351791at2759"/>
<evidence type="ECO:0000313" key="9">
    <source>
        <dbReference type="Proteomes" id="UP000027238"/>
    </source>
</evidence>
<dbReference type="HOGENOM" id="CLU_000960_22_0_1"/>
<dbReference type="Proteomes" id="UP000027238">
    <property type="component" value="Unassembled WGS sequence"/>
</dbReference>
<dbReference type="Gene3D" id="1.20.1250.20">
    <property type="entry name" value="MFS general substrate transporter like domains"/>
    <property type="match status" value="1"/>
</dbReference>
<proteinExistence type="predicted"/>
<gene>
    <name evidence="8" type="ORF">CSUB01_08520</name>
</gene>
<evidence type="ECO:0000256" key="4">
    <source>
        <dbReference type="ARBA" id="ARBA00023136"/>
    </source>
</evidence>
<feature type="transmembrane region" description="Helical" evidence="6">
    <location>
        <begin position="128"/>
        <end position="146"/>
    </location>
</feature>
<keyword evidence="3 6" id="KW-1133">Transmembrane helix</keyword>
<feature type="transmembrane region" description="Helical" evidence="6">
    <location>
        <begin position="492"/>
        <end position="515"/>
    </location>
</feature>
<protein>
    <submittedName>
        <fullName evidence="8">Putative major facilitator superfamily transporter</fullName>
    </submittedName>
</protein>
<feature type="region of interest" description="Disordered" evidence="5">
    <location>
        <begin position="529"/>
        <end position="548"/>
    </location>
</feature>
<feature type="transmembrane region" description="Helical" evidence="6">
    <location>
        <begin position="332"/>
        <end position="353"/>
    </location>
</feature>
<dbReference type="InterPro" id="IPR036259">
    <property type="entry name" value="MFS_trans_sf"/>
</dbReference>
<feature type="transmembrane region" description="Helical" evidence="6">
    <location>
        <begin position="71"/>
        <end position="89"/>
    </location>
</feature>
<feature type="transmembrane region" description="Helical" evidence="6">
    <location>
        <begin position="188"/>
        <end position="208"/>
    </location>
</feature>
<dbReference type="Pfam" id="PF07690">
    <property type="entry name" value="MFS_1"/>
    <property type="match status" value="1"/>
</dbReference>
<evidence type="ECO:0000256" key="2">
    <source>
        <dbReference type="ARBA" id="ARBA00022692"/>
    </source>
</evidence>
<evidence type="ECO:0000313" key="8">
    <source>
        <dbReference type="EMBL" id="KDN62714.1"/>
    </source>
</evidence>
<dbReference type="GO" id="GO:0005886">
    <property type="term" value="C:plasma membrane"/>
    <property type="evidence" value="ECO:0007669"/>
    <property type="project" value="TreeGrafter"/>
</dbReference>
<dbReference type="PRINTS" id="PR01036">
    <property type="entry name" value="TCRTETB"/>
</dbReference>
<comment type="subcellular location">
    <subcellularLocation>
        <location evidence="1">Membrane</location>
        <topology evidence="1">Multi-pass membrane protein</topology>
    </subcellularLocation>
</comment>
<dbReference type="SUPFAM" id="SSF103473">
    <property type="entry name" value="MFS general substrate transporter"/>
    <property type="match status" value="1"/>
</dbReference>
<dbReference type="eggNOG" id="KOG0254">
    <property type="taxonomic scope" value="Eukaryota"/>
</dbReference>
<evidence type="ECO:0000256" key="1">
    <source>
        <dbReference type="ARBA" id="ARBA00004141"/>
    </source>
</evidence>
<keyword evidence="2 6" id="KW-0812">Transmembrane</keyword>
<sequence>MELQDTPSSRSTAERNIDEQGAIEWKPSSDELVVMSSLAILSLMVALDACVIVTSLDVIVEDLKTGANGGFWIGTAYLLANAVAMPFIADLSEVFGRQSCLMASLIFFTVGTTLCCLSHGITQMLVGRSLQGIGGAGIIMLCLVIYTDMVPLRARPKWYGIVLGAWALGNCAGPIVGGAIAQYTTWRWIFYIMFPFCAVGMVAVQLRVRLKTRAASVRERLAMIDWAGGLFFTSSATLFLMAVSSGGIQFAWDSPGTLVPLCLGIAGLLWTFVYETRLSKRPFLDLGLFWGLTPVAIYVCGALQGLVIYGQLYYIPQFFILVKGFSPVNTGLALFPVMFTLVPGSIMTGVLVTRTNNYRYPIWAGWTLTTASSGLTLLWDADTPTSIWAPTLVLLGLGHGAILNAQNFASQATCRHEAESVAAAMYAFARQSGMAAGVGVGASVFQNLVKRHLESVGLPGDSMTGAQVNVAGLLKAATNDEARTRMLDACVLSLRGVYGLYLGLSGAALLLSLLIKGFDMNRALATKQKLQPSRIDQETSHRQPDAGV</sequence>
<feature type="transmembrane region" description="Helical" evidence="6">
    <location>
        <begin position="258"/>
        <end position="274"/>
    </location>
</feature>
<feature type="transmembrane region" description="Helical" evidence="6">
    <location>
        <begin position="385"/>
        <end position="405"/>
    </location>
</feature>
<feature type="transmembrane region" description="Helical" evidence="6">
    <location>
        <begin position="158"/>
        <end position="182"/>
    </location>
</feature>
<keyword evidence="4 6" id="KW-0472">Membrane</keyword>
<dbReference type="OMA" id="IMFPFCA"/>